<gene>
    <name evidence="1" type="ORF">TVAG_236020</name>
</gene>
<dbReference type="KEGG" id="tva:4756914"/>
<accession>A2F7J7</accession>
<name>A2F7J7_TRIV3</name>
<dbReference type="RefSeq" id="XP_001312034.1">
    <property type="nucleotide sequence ID" value="XM_001312033.1"/>
</dbReference>
<dbReference type="VEuPathDB" id="TrichDB:TVAGG3_0832830"/>
<dbReference type="Proteomes" id="UP000001542">
    <property type="component" value="Unassembled WGS sequence"/>
</dbReference>
<reference evidence="1" key="2">
    <citation type="journal article" date="2007" name="Science">
        <title>Draft genome sequence of the sexually transmitted pathogen Trichomonas vaginalis.</title>
        <authorList>
            <person name="Carlton J.M."/>
            <person name="Hirt R.P."/>
            <person name="Silva J.C."/>
            <person name="Delcher A.L."/>
            <person name="Schatz M."/>
            <person name="Zhao Q."/>
            <person name="Wortman J.R."/>
            <person name="Bidwell S.L."/>
            <person name="Alsmark U.C.M."/>
            <person name="Besteiro S."/>
            <person name="Sicheritz-Ponten T."/>
            <person name="Noel C.J."/>
            <person name="Dacks J.B."/>
            <person name="Foster P.G."/>
            <person name="Simillion C."/>
            <person name="Van de Peer Y."/>
            <person name="Miranda-Saavedra D."/>
            <person name="Barton G.J."/>
            <person name="Westrop G.D."/>
            <person name="Mueller S."/>
            <person name="Dessi D."/>
            <person name="Fiori P.L."/>
            <person name="Ren Q."/>
            <person name="Paulsen I."/>
            <person name="Zhang H."/>
            <person name="Bastida-Corcuera F.D."/>
            <person name="Simoes-Barbosa A."/>
            <person name="Brown M.T."/>
            <person name="Hayes R.D."/>
            <person name="Mukherjee M."/>
            <person name="Okumura C.Y."/>
            <person name="Schneider R."/>
            <person name="Smith A.J."/>
            <person name="Vanacova S."/>
            <person name="Villalvazo M."/>
            <person name="Haas B.J."/>
            <person name="Pertea M."/>
            <person name="Feldblyum T.V."/>
            <person name="Utterback T.R."/>
            <person name="Shu C.L."/>
            <person name="Osoegawa K."/>
            <person name="de Jong P.J."/>
            <person name="Hrdy I."/>
            <person name="Horvathova L."/>
            <person name="Zubacova Z."/>
            <person name="Dolezal P."/>
            <person name="Malik S.B."/>
            <person name="Logsdon J.M. Jr."/>
            <person name="Henze K."/>
            <person name="Gupta A."/>
            <person name="Wang C.C."/>
            <person name="Dunne R.L."/>
            <person name="Upcroft J.A."/>
            <person name="Upcroft P."/>
            <person name="White O."/>
            <person name="Salzberg S.L."/>
            <person name="Tang P."/>
            <person name="Chiu C.-H."/>
            <person name="Lee Y.-S."/>
            <person name="Embley T.M."/>
            <person name="Coombs G.H."/>
            <person name="Mottram J.C."/>
            <person name="Tachezy J."/>
            <person name="Fraser-Liggett C.M."/>
            <person name="Johnson P.J."/>
        </authorList>
    </citation>
    <scope>NUCLEOTIDE SEQUENCE [LARGE SCALE GENOMIC DNA]</scope>
    <source>
        <strain evidence="1">G3</strain>
    </source>
</reference>
<dbReference type="VEuPathDB" id="TrichDB:TVAG_236020"/>
<protein>
    <submittedName>
        <fullName evidence="1">Uncharacterized protein</fullName>
    </submittedName>
</protein>
<sequence>MNEVDEKINEEIKKREKVFKSSPWRSKNKLMNYGERMKWGFDKVRDKLEEKERDSFDLKGNKKYYMKTIGTKGTYIIDYFISDVFVWLLVVEMNTRRTYAILSSLITKINGEWKAPKETKENMTALNTIQSLNSLIINGVNIKHLVCDQEPAFTGNDLAYWCIENGITLRVYVKNKVSNFVNTNEESRGNHSTLSILDRICLTLRTMNYNAGYGTIIYPEVMEYLVDEYNNSPNTTFSKFFKHPVSPNMTDEMEREFCLYCAKMNFITHEEPNFDVIGQRVRIYNEASSMDKLKNKLLEGIFKVNGKEGGLFVCESLMTGDVVKVPRWMLKVVV</sequence>
<keyword evidence="2" id="KW-1185">Reference proteome</keyword>
<dbReference type="EMBL" id="DS113649">
    <property type="protein sequence ID" value="EAX99104.1"/>
    <property type="molecule type" value="Genomic_DNA"/>
</dbReference>
<reference evidence="1" key="1">
    <citation type="submission" date="2006-10" db="EMBL/GenBank/DDBJ databases">
        <authorList>
            <person name="Amadeo P."/>
            <person name="Zhao Q."/>
            <person name="Wortman J."/>
            <person name="Fraser-Liggett C."/>
            <person name="Carlton J."/>
        </authorList>
    </citation>
    <scope>NUCLEOTIDE SEQUENCE</scope>
    <source>
        <strain evidence="1">G3</strain>
    </source>
</reference>
<dbReference type="InParanoid" id="A2F7J7"/>
<proteinExistence type="predicted"/>
<organism evidence="1 2">
    <name type="scientific">Trichomonas vaginalis (strain ATCC PRA-98 / G3)</name>
    <dbReference type="NCBI Taxonomy" id="412133"/>
    <lineage>
        <taxon>Eukaryota</taxon>
        <taxon>Metamonada</taxon>
        <taxon>Parabasalia</taxon>
        <taxon>Trichomonadida</taxon>
        <taxon>Trichomonadidae</taxon>
        <taxon>Trichomonas</taxon>
    </lineage>
</organism>
<evidence type="ECO:0000313" key="2">
    <source>
        <dbReference type="Proteomes" id="UP000001542"/>
    </source>
</evidence>
<dbReference type="AlphaFoldDB" id="A2F7J7"/>
<evidence type="ECO:0000313" key="1">
    <source>
        <dbReference type="EMBL" id="EAX99104.1"/>
    </source>
</evidence>